<dbReference type="FunFam" id="1.25.40.10:FF:000090">
    <property type="entry name" value="Pentatricopeptide repeat-containing protein, chloroplastic"/>
    <property type="match status" value="1"/>
</dbReference>
<protein>
    <recommendedName>
        <fullName evidence="5">Pentatricopeptide repeat-containing protein</fullName>
    </recommendedName>
</protein>
<gene>
    <name evidence="3" type="ORF">Nepgr_019105</name>
</gene>
<feature type="repeat" description="PPR" evidence="2">
    <location>
        <begin position="215"/>
        <end position="249"/>
    </location>
</feature>
<dbReference type="PANTHER" id="PTHR47926">
    <property type="entry name" value="PENTATRICOPEPTIDE REPEAT-CONTAINING PROTEIN"/>
    <property type="match status" value="1"/>
</dbReference>
<dbReference type="PROSITE" id="PS51375">
    <property type="entry name" value="PPR"/>
    <property type="match status" value="2"/>
</dbReference>
<organism evidence="3 4">
    <name type="scientific">Nepenthes gracilis</name>
    <name type="common">Slender pitcher plant</name>
    <dbReference type="NCBI Taxonomy" id="150966"/>
    <lineage>
        <taxon>Eukaryota</taxon>
        <taxon>Viridiplantae</taxon>
        <taxon>Streptophyta</taxon>
        <taxon>Embryophyta</taxon>
        <taxon>Tracheophyta</taxon>
        <taxon>Spermatophyta</taxon>
        <taxon>Magnoliopsida</taxon>
        <taxon>eudicotyledons</taxon>
        <taxon>Gunneridae</taxon>
        <taxon>Pentapetalae</taxon>
        <taxon>Caryophyllales</taxon>
        <taxon>Nepenthaceae</taxon>
        <taxon>Nepenthes</taxon>
    </lineage>
</organism>
<keyword evidence="1" id="KW-0677">Repeat</keyword>
<evidence type="ECO:0000313" key="3">
    <source>
        <dbReference type="EMBL" id="GMH17264.1"/>
    </source>
</evidence>
<keyword evidence="4" id="KW-1185">Reference proteome</keyword>
<dbReference type="InterPro" id="IPR002885">
    <property type="entry name" value="PPR_rpt"/>
</dbReference>
<dbReference type="Pfam" id="PF20431">
    <property type="entry name" value="E_motif"/>
    <property type="match status" value="1"/>
</dbReference>
<dbReference type="NCBIfam" id="TIGR00756">
    <property type="entry name" value="PPR"/>
    <property type="match status" value="2"/>
</dbReference>
<dbReference type="Gene3D" id="1.25.40.10">
    <property type="entry name" value="Tetratricopeptide repeat domain"/>
    <property type="match status" value="2"/>
</dbReference>
<dbReference type="PANTHER" id="PTHR47926:SF511">
    <property type="entry name" value="PENTATRICOPEPTIDE REPEAT-CONTAINING PROTEIN"/>
    <property type="match status" value="1"/>
</dbReference>
<comment type="caution">
    <text evidence="3">The sequence shown here is derived from an EMBL/GenBank/DDBJ whole genome shotgun (WGS) entry which is preliminary data.</text>
</comment>
<proteinExistence type="predicted"/>
<evidence type="ECO:0000313" key="4">
    <source>
        <dbReference type="Proteomes" id="UP001279734"/>
    </source>
</evidence>
<dbReference type="FunFam" id="1.25.40.10:FF:000475">
    <property type="entry name" value="Pentatricopeptide repeat-containing protein At5g40410, mitochondrial"/>
    <property type="match status" value="1"/>
</dbReference>
<sequence>MLGVVFDAIMSRDLVLWNVMVSCYSMNCLAAEAFGVFRLLQLEGEWGDEFTVTSLLSSCGTTKCRELGMQFQCVAIKLSFDLDVQVATALIDMYAKNQAVNDARKAFDGMAVRNLVSWNAMIVGYGQDGDGKEAMKLLLEMFRINLRPDELSLASILSSCGFLSSISEITLIHSYAMKSGFQAYLSIGNALIVAYSKCGSIAYASQCFILIQEPDLITWTSILSAYAFHGNAKESIKIFEMMLLAGVRPDDVAFLGVLSACSHAGLINEGLHYFKLMICDYHIMPNPEHYSCVVDLLGRAGLLPEAFSILTSVPIGFVSNTLAAFFGACKVHGHVKLAEWAAKRLFELEPNCPVNYALMSNIYASIGNWFDVARVRKKMKNECKHKLPGCSWIEHAGMAHTFVSSDTSHPLAEKMFAMVGLLIRLMKKDDCDWECEL</sequence>
<accession>A0AAD3XUP3</accession>
<name>A0AAD3XUP3_NEPGR</name>
<reference evidence="3" key="1">
    <citation type="submission" date="2023-05" db="EMBL/GenBank/DDBJ databases">
        <title>Nepenthes gracilis genome sequencing.</title>
        <authorList>
            <person name="Fukushima K."/>
        </authorList>
    </citation>
    <scope>NUCLEOTIDE SEQUENCE</scope>
    <source>
        <strain evidence="3">SING2019-196</strain>
    </source>
</reference>
<dbReference type="InterPro" id="IPR011990">
    <property type="entry name" value="TPR-like_helical_dom_sf"/>
</dbReference>
<feature type="repeat" description="PPR" evidence="2">
    <location>
        <begin position="114"/>
        <end position="148"/>
    </location>
</feature>
<dbReference type="InterPro" id="IPR046960">
    <property type="entry name" value="PPR_At4g14850-like_plant"/>
</dbReference>
<dbReference type="Proteomes" id="UP001279734">
    <property type="component" value="Unassembled WGS sequence"/>
</dbReference>
<dbReference type="GO" id="GO:0003723">
    <property type="term" value="F:RNA binding"/>
    <property type="evidence" value="ECO:0007669"/>
    <property type="project" value="InterPro"/>
</dbReference>
<evidence type="ECO:0000256" key="1">
    <source>
        <dbReference type="ARBA" id="ARBA00022737"/>
    </source>
</evidence>
<dbReference type="EMBL" id="BSYO01000017">
    <property type="protein sequence ID" value="GMH17264.1"/>
    <property type="molecule type" value="Genomic_DNA"/>
</dbReference>
<dbReference type="Pfam" id="PF01535">
    <property type="entry name" value="PPR"/>
    <property type="match status" value="1"/>
</dbReference>
<dbReference type="Pfam" id="PF13041">
    <property type="entry name" value="PPR_2"/>
    <property type="match status" value="2"/>
</dbReference>
<evidence type="ECO:0008006" key="5">
    <source>
        <dbReference type="Google" id="ProtNLM"/>
    </source>
</evidence>
<dbReference type="GO" id="GO:0009451">
    <property type="term" value="P:RNA modification"/>
    <property type="evidence" value="ECO:0007669"/>
    <property type="project" value="InterPro"/>
</dbReference>
<dbReference type="InterPro" id="IPR046848">
    <property type="entry name" value="E_motif"/>
</dbReference>
<dbReference type="AlphaFoldDB" id="A0AAD3XUP3"/>
<evidence type="ECO:0000256" key="2">
    <source>
        <dbReference type="PROSITE-ProRule" id="PRU00708"/>
    </source>
</evidence>